<evidence type="ECO:0000256" key="3">
    <source>
        <dbReference type="ARBA" id="ARBA00023163"/>
    </source>
</evidence>
<dbReference type="FunFam" id="2.60.40.720:FF:000001">
    <property type="entry name" value="Runt-related transcription factor"/>
    <property type="match status" value="1"/>
</dbReference>
<reference evidence="7" key="1">
    <citation type="submission" date="2008-01" db="EMBL/GenBank/DDBJ databases">
        <title>Asterias rubens hemocyte Runt.</title>
        <authorList>
            <person name="Li C."/>
            <person name="Soderhall I."/>
        </authorList>
    </citation>
    <scope>NUCLEOTIDE SEQUENCE</scope>
</reference>
<feature type="compositionally biased region" description="Basic and acidic residues" evidence="5">
    <location>
        <begin position="1"/>
        <end position="10"/>
    </location>
</feature>
<dbReference type="GO" id="GO:0000981">
    <property type="term" value="F:DNA-binding transcription factor activity, RNA polymerase II-specific"/>
    <property type="evidence" value="ECO:0007669"/>
    <property type="project" value="TreeGrafter"/>
</dbReference>
<dbReference type="PROSITE" id="PS51062">
    <property type="entry name" value="RUNT"/>
    <property type="match status" value="1"/>
</dbReference>
<evidence type="ECO:0000256" key="5">
    <source>
        <dbReference type="SAM" id="MobiDB-lite"/>
    </source>
</evidence>
<dbReference type="InterPro" id="IPR000040">
    <property type="entry name" value="AML1_Runt"/>
</dbReference>
<keyword evidence="2" id="KW-0805">Transcription regulation</keyword>
<feature type="domain" description="Runt" evidence="6">
    <location>
        <begin position="54"/>
        <end position="182"/>
    </location>
</feature>
<dbReference type="GO" id="GO:0005524">
    <property type="term" value="F:ATP binding"/>
    <property type="evidence" value="ECO:0007669"/>
    <property type="project" value="InterPro"/>
</dbReference>
<sequence>MHITQEDRHLSPLSGPLISKDNHRNNHYYHPHKMADPAGGGRKPVLKGPNGERSLADALADFPGELVRTESPNFVCSVLPSHWRCNKSLPVAFKVVSLGEIKDGTVVTIAAGNDENHCAELRNATAVMKNNVARFNDLRFVGRSGRGKSLTLSIIIGTSPPQIATYNRAIKVTVDGPREPRSKCYTYLSSCIISVTFKVMFCFNSF</sequence>
<keyword evidence="4" id="KW-0539">Nucleus</keyword>
<evidence type="ECO:0000256" key="4">
    <source>
        <dbReference type="ARBA" id="ARBA00023242"/>
    </source>
</evidence>
<proteinExistence type="evidence at transcript level"/>
<dbReference type="InterPro" id="IPR013524">
    <property type="entry name" value="Runt_dom"/>
</dbReference>
<protein>
    <submittedName>
        <fullName evidence="7">Runt</fullName>
    </submittedName>
</protein>
<accession>B1A5Z0</accession>
<keyword evidence="3" id="KW-0804">Transcription</keyword>
<evidence type="ECO:0000256" key="2">
    <source>
        <dbReference type="ARBA" id="ARBA00023015"/>
    </source>
</evidence>
<dbReference type="PANTHER" id="PTHR11950:SF31">
    <property type="entry name" value="SEGMENTATION PROTEIN RUNT"/>
    <property type="match status" value="1"/>
</dbReference>
<dbReference type="OrthoDB" id="10029800at2759"/>
<evidence type="ECO:0000256" key="1">
    <source>
        <dbReference type="ARBA" id="ARBA00004123"/>
    </source>
</evidence>
<evidence type="ECO:0000259" key="6">
    <source>
        <dbReference type="PROSITE" id="PS51062"/>
    </source>
</evidence>
<dbReference type="InterPro" id="IPR008967">
    <property type="entry name" value="p53-like_TF_DNA-bd_sf"/>
</dbReference>
<dbReference type="GO" id="GO:0000978">
    <property type="term" value="F:RNA polymerase II cis-regulatory region sequence-specific DNA binding"/>
    <property type="evidence" value="ECO:0007669"/>
    <property type="project" value="TreeGrafter"/>
</dbReference>
<dbReference type="Gene3D" id="2.60.40.720">
    <property type="match status" value="1"/>
</dbReference>
<dbReference type="InterPro" id="IPR012346">
    <property type="entry name" value="p53/RUNT-type_TF_DNA-bd_sf"/>
</dbReference>
<dbReference type="PRINTS" id="PR00967">
    <property type="entry name" value="ONCOGENEAML1"/>
</dbReference>
<dbReference type="EMBL" id="EU424344">
    <property type="protein sequence ID" value="ABZ81087.1"/>
    <property type="molecule type" value="mRNA"/>
</dbReference>
<dbReference type="Pfam" id="PF00853">
    <property type="entry name" value="Runt"/>
    <property type="match status" value="1"/>
</dbReference>
<comment type="subcellular location">
    <subcellularLocation>
        <location evidence="1">Nucleus</location>
    </subcellularLocation>
</comment>
<dbReference type="SUPFAM" id="SSF49417">
    <property type="entry name" value="p53-like transcription factors"/>
    <property type="match status" value="1"/>
</dbReference>
<feature type="region of interest" description="Disordered" evidence="5">
    <location>
        <begin position="1"/>
        <end position="26"/>
    </location>
</feature>
<dbReference type="PANTHER" id="PTHR11950">
    <property type="entry name" value="RUNT RELATED"/>
    <property type="match status" value="1"/>
</dbReference>
<dbReference type="AlphaFoldDB" id="B1A5Z0"/>
<organism evidence="7">
    <name type="scientific">Asterias rubens</name>
    <name type="common">Common European starfish</name>
    <name type="synonym">Asterias vulgaris</name>
    <dbReference type="NCBI Taxonomy" id="7604"/>
    <lineage>
        <taxon>Eukaryota</taxon>
        <taxon>Metazoa</taxon>
        <taxon>Echinodermata</taxon>
        <taxon>Eleutherozoa</taxon>
        <taxon>Asterozoa</taxon>
        <taxon>Asteroidea</taxon>
        <taxon>Forcipulatacea</taxon>
        <taxon>Forcipulatida</taxon>
        <taxon>Asteriidae</taxon>
        <taxon>Asterias</taxon>
    </lineage>
</organism>
<dbReference type="GO" id="GO:0005634">
    <property type="term" value="C:nucleus"/>
    <property type="evidence" value="ECO:0007669"/>
    <property type="project" value="UniProtKB-SubCell"/>
</dbReference>
<evidence type="ECO:0000313" key="7">
    <source>
        <dbReference type="EMBL" id="ABZ81087.1"/>
    </source>
</evidence>
<name>B1A5Z0_ASTRU</name>